<organism evidence="2 3">
    <name type="scientific">Oculimacula yallundae</name>
    <dbReference type="NCBI Taxonomy" id="86028"/>
    <lineage>
        <taxon>Eukaryota</taxon>
        <taxon>Fungi</taxon>
        <taxon>Dikarya</taxon>
        <taxon>Ascomycota</taxon>
        <taxon>Pezizomycotina</taxon>
        <taxon>Leotiomycetes</taxon>
        <taxon>Helotiales</taxon>
        <taxon>Ploettnerulaceae</taxon>
        <taxon>Oculimacula</taxon>
    </lineage>
</organism>
<proteinExistence type="predicted"/>
<comment type="caution">
    <text evidence="2">The sequence shown here is derived from an EMBL/GenBank/DDBJ whole genome shotgun (WGS) entry which is preliminary data.</text>
</comment>
<protein>
    <submittedName>
        <fullName evidence="2">Uncharacterized protein</fullName>
    </submittedName>
</protein>
<gene>
    <name evidence="2" type="ORF">VTL71DRAFT_15593</name>
</gene>
<name>A0ABR4CH24_9HELO</name>
<feature type="region of interest" description="Disordered" evidence="1">
    <location>
        <begin position="57"/>
        <end position="80"/>
    </location>
</feature>
<evidence type="ECO:0000313" key="2">
    <source>
        <dbReference type="EMBL" id="KAL2069255.1"/>
    </source>
</evidence>
<sequence>MPQRVSPMQRRQEVIVAWCHPPQWTPPTVDVIEEHYSQIIICAFISWRYRGRVIPMTGSSTARKPKDRMHKPGYGSRGGSYVVDEHSARKLVLRPLQRSIQQKFRDVKRTRCVLEEDMGRRVRGEIVGP</sequence>
<keyword evidence="3" id="KW-1185">Reference proteome</keyword>
<accession>A0ABR4CH24</accession>
<dbReference type="Proteomes" id="UP001595075">
    <property type="component" value="Unassembled WGS sequence"/>
</dbReference>
<dbReference type="EMBL" id="JAZHXI010000008">
    <property type="protein sequence ID" value="KAL2069255.1"/>
    <property type="molecule type" value="Genomic_DNA"/>
</dbReference>
<evidence type="ECO:0000256" key="1">
    <source>
        <dbReference type="SAM" id="MobiDB-lite"/>
    </source>
</evidence>
<evidence type="ECO:0000313" key="3">
    <source>
        <dbReference type="Proteomes" id="UP001595075"/>
    </source>
</evidence>
<reference evidence="2 3" key="1">
    <citation type="journal article" date="2024" name="Commun. Biol.">
        <title>Comparative genomic analysis of thermophilic fungi reveals convergent evolutionary adaptations and gene losses.</title>
        <authorList>
            <person name="Steindorff A.S."/>
            <person name="Aguilar-Pontes M.V."/>
            <person name="Robinson A.J."/>
            <person name="Andreopoulos B."/>
            <person name="LaButti K."/>
            <person name="Kuo A."/>
            <person name="Mondo S."/>
            <person name="Riley R."/>
            <person name="Otillar R."/>
            <person name="Haridas S."/>
            <person name="Lipzen A."/>
            <person name="Grimwood J."/>
            <person name="Schmutz J."/>
            <person name="Clum A."/>
            <person name="Reid I.D."/>
            <person name="Moisan M.C."/>
            <person name="Butler G."/>
            <person name="Nguyen T.T.M."/>
            <person name="Dewar K."/>
            <person name="Conant G."/>
            <person name="Drula E."/>
            <person name="Henrissat B."/>
            <person name="Hansel C."/>
            <person name="Singer S."/>
            <person name="Hutchinson M.I."/>
            <person name="de Vries R.P."/>
            <person name="Natvig D.O."/>
            <person name="Powell A.J."/>
            <person name="Tsang A."/>
            <person name="Grigoriev I.V."/>
        </authorList>
    </citation>
    <scope>NUCLEOTIDE SEQUENCE [LARGE SCALE GENOMIC DNA]</scope>
    <source>
        <strain evidence="2 3">CBS 494.80</strain>
    </source>
</reference>